<dbReference type="Gene3D" id="3.20.20.80">
    <property type="entry name" value="Glycosidases"/>
    <property type="match status" value="1"/>
</dbReference>
<reference evidence="1" key="1">
    <citation type="journal article" date="2015" name="Nature">
        <title>Complex archaea that bridge the gap between prokaryotes and eukaryotes.</title>
        <authorList>
            <person name="Spang A."/>
            <person name="Saw J.H."/>
            <person name="Jorgensen S.L."/>
            <person name="Zaremba-Niedzwiedzka K."/>
            <person name="Martijn J."/>
            <person name="Lind A.E."/>
            <person name="van Eijk R."/>
            <person name="Schleper C."/>
            <person name="Guy L."/>
            <person name="Ettema T.J."/>
        </authorList>
    </citation>
    <scope>NUCLEOTIDE SEQUENCE</scope>
</reference>
<dbReference type="AlphaFoldDB" id="A0A0F9WEZ1"/>
<sequence>MPLPTRAVDASFDQLTLEEAQCLKSARWPVYVQCLWTATEQPGPRVLSLRTAQEAGLSIAGYISLNDVYGGAYHIDSGRAGVPNDLWDALDFVAVDVELRGIAIPNILQAIDWVEELGKRAVLYTSYNAWRNYVIPGNSSAVSDRGTPLWNAIWDKHPDFDYPTLRYGGWQDDQVFMEQWSGGTHICGQFVDRNTIVNPELVYGQTFGEPTQSVQSIMGELLTMNVPIYGSDGPVTLHQLLHRGYHAAGAVSTTARISKLREAATAAQNALAIHIQQHNTSGSIIDRFSPEHIGRMADLLDQLEAELRIGGGE</sequence>
<dbReference type="SUPFAM" id="SSF51445">
    <property type="entry name" value="(Trans)glycosidases"/>
    <property type="match status" value="1"/>
</dbReference>
<name>A0A0F9WEZ1_9ZZZZ</name>
<dbReference type="EMBL" id="LAZR01000171">
    <property type="protein sequence ID" value="KKN84441.1"/>
    <property type="molecule type" value="Genomic_DNA"/>
</dbReference>
<gene>
    <name evidence="1" type="ORF">LCGC14_0289030</name>
</gene>
<accession>A0A0F9WEZ1</accession>
<organism evidence="1">
    <name type="scientific">marine sediment metagenome</name>
    <dbReference type="NCBI Taxonomy" id="412755"/>
    <lineage>
        <taxon>unclassified sequences</taxon>
        <taxon>metagenomes</taxon>
        <taxon>ecological metagenomes</taxon>
    </lineage>
</organism>
<proteinExistence type="predicted"/>
<dbReference type="InterPro" id="IPR017853">
    <property type="entry name" value="GH"/>
</dbReference>
<comment type="caution">
    <text evidence="1">The sequence shown here is derived from an EMBL/GenBank/DDBJ whole genome shotgun (WGS) entry which is preliminary data.</text>
</comment>
<evidence type="ECO:0000313" key="1">
    <source>
        <dbReference type="EMBL" id="KKN84441.1"/>
    </source>
</evidence>
<protein>
    <submittedName>
        <fullName evidence="1">Uncharacterized protein</fullName>
    </submittedName>
</protein>